<evidence type="ECO:0000313" key="2">
    <source>
        <dbReference type="EMBL" id="GMA29760.1"/>
    </source>
</evidence>
<protein>
    <submittedName>
        <fullName evidence="2">Uncharacterized protein</fullName>
    </submittedName>
</protein>
<keyword evidence="3" id="KW-1185">Reference proteome</keyword>
<keyword evidence="1" id="KW-1133">Transmembrane helix</keyword>
<evidence type="ECO:0000256" key="1">
    <source>
        <dbReference type="SAM" id="Phobius"/>
    </source>
</evidence>
<feature type="transmembrane region" description="Helical" evidence="1">
    <location>
        <begin position="136"/>
        <end position="157"/>
    </location>
</feature>
<name>A0AA37XCE4_9MICO</name>
<reference evidence="2 3" key="1">
    <citation type="journal article" date="2014" name="Int. J. Syst. Evol. Microbiol.">
        <title>Complete genome sequence of Corynebacterium casei LMG S-19264T (=DSM 44701T), isolated from a smear-ripened cheese.</title>
        <authorList>
            <consortium name="US DOE Joint Genome Institute (JGI-PGF)"/>
            <person name="Walter F."/>
            <person name="Albersmeier A."/>
            <person name="Kalinowski J."/>
            <person name="Ruckert C."/>
        </authorList>
    </citation>
    <scope>NUCLEOTIDE SEQUENCE [LARGE SCALE GENOMIC DNA]</scope>
    <source>
        <strain evidence="2 3">NBRC 112289</strain>
    </source>
</reference>
<feature type="transmembrane region" description="Helical" evidence="1">
    <location>
        <begin position="54"/>
        <end position="74"/>
    </location>
</feature>
<sequence length="384" mass="39612">MTRRSSSPSSGAEGLWDPLSRMDGGSFVVTGAVWAFGFVVVMTFAGARQIDVPLLAAVAVVTGGAALGVLVHATRPGAPVVTTGRHLVIVALALAAAALAAAAGWSCNSSLRDDWGPVLVGVVTMLLAMHRPPRELVVVGVGAGLLIGAVTVGQVLASGADHRQPLVALALQTLVPAIAPPLGGAAFGSSLIAALARWRARSSSEHRAEVAGLDAGIARSVQQGHVSLLNAAAVPFLSGLLEREEVRPQDRAEADRVAASVRRHLLHDADRTWLDVLLAENGGAPLDDPGRPAAAVPEEERAVLRALMRLLVEQPEYEAGSLAATVVPRGEGFAVRVTATAHTSEQRIQHAAAPYLAALRSRGADVHLDLDAPRVAVQLNHGGG</sequence>
<feature type="transmembrane region" description="Helical" evidence="1">
    <location>
        <begin position="177"/>
        <end position="198"/>
    </location>
</feature>
<proteinExistence type="predicted"/>
<dbReference type="RefSeq" id="WP_284234144.1">
    <property type="nucleotide sequence ID" value="NZ_BSUL01000001.1"/>
</dbReference>
<dbReference type="Proteomes" id="UP001157160">
    <property type="component" value="Unassembled WGS sequence"/>
</dbReference>
<organism evidence="2 3">
    <name type="scientific">Arenivirga flava</name>
    <dbReference type="NCBI Taxonomy" id="1930060"/>
    <lineage>
        <taxon>Bacteria</taxon>
        <taxon>Bacillati</taxon>
        <taxon>Actinomycetota</taxon>
        <taxon>Actinomycetes</taxon>
        <taxon>Micrococcales</taxon>
        <taxon>Microbacteriaceae</taxon>
        <taxon>Arenivirga</taxon>
    </lineage>
</organism>
<evidence type="ECO:0000313" key="3">
    <source>
        <dbReference type="Proteomes" id="UP001157160"/>
    </source>
</evidence>
<dbReference type="AlphaFoldDB" id="A0AA37XCE4"/>
<keyword evidence="1" id="KW-0812">Transmembrane</keyword>
<feature type="transmembrane region" description="Helical" evidence="1">
    <location>
        <begin position="25"/>
        <end position="47"/>
    </location>
</feature>
<accession>A0AA37XCE4</accession>
<comment type="caution">
    <text evidence="2">The sequence shown here is derived from an EMBL/GenBank/DDBJ whole genome shotgun (WGS) entry which is preliminary data.</text>
</comment>
<gene>
    <name evidence="2" type="ORF">GCM10025874_30130</name>
</gene>
<feature type="transmembrane region" description="Helical" evidence="1">
    <location>
        <begin position="86"/>
        <end position="105"/>
    </location>
</feature>
<keyword evidence="1" id="KW-0472">Membrane</keyword>
<dbReference type="EMBL" id="BSUL01000001">
    <property type="protein sequence ID" value="GMA29760.1"/>
    <property type="molecule type" value="Genomic_DNA"/>
</dbReference>